<evidence type="ECO:0000256" key="3">
    <source>
        <dbReference type="ARBA" id="ARBA00022679"/>
    </source>
</evidence>
<keyword evidence="4" id="KW-0663">Pyridoxal phosphate</keyword>
<evidence type="ECO:0000256" key="4">
    <source>
        <dbReference type="ARBA" id="ARBA00022898"/>
    </source>
</evidence>
<gene>
    <name evidence="8" type="primary">LOC112465186</name>
</gene>
<keyword evidence="7" id="KW-1185">Reference proteome</keyword>
<dbReference type="InterPro" id="IPR015422">
    <property type="entry name" value="PyrdxlP-dep_Trfase_small"/>
</dbReference>
<keyword evidence="5" id="KW-0012">Acyltransferase</keyword>
<dbReference type="GeneID" id="112465186"/>
<comment type="similarity">
    <text evidence="2">Belongs to the class-II pyridoxal-phosphate-dependent aminotransferase family.</text>
</comment>
<proteinExistence type="inferred from homology"/>
<dbReference type="PANTHER" id="PTHR13693:SF102">
    <property type="entry name" value="2-AMINO-3-KETOBUTYRATE COENZYME A LIGASE, MITOCHONDRIAL"/>
    <property type="match status" value="1"/>
</dbReference>
<name>A0A6J1R6A1_9HYME</name>
<dbReference type="AlphaFoldDB" id="A0A6J1R6A1"/>
<dbReference type="Pfam" id="PF00155">
    <property type="entry name" value="Aminotran_1_2"/>
    <property type="match status" value="1"/>
</dbReference>
<dbReference type="PANTHER" id="PTHR13693">
    <property type="entry name" value="CLASS II AMINOTRANSFERASE/8-AMINO-7-OXONONANOATE SYNTHASE"/>
    <property type="match status" value="1"/>
</dbReference>
<dbReference type="InterPro" id="IPR050087">
    <property type="entry name" value="AON_synthase_class-II"/>
</dbReference>
<dbReference type="InterPro" id="IPR015424">
    <property type="entry name" value="PyrdxlP-dep_Trfase"/>
</dbReference>
<evidence type="ECO:0000259" key="6">
    <source>
        <dbReference type="Pfam" id="PF00155"/>
    </source>
</evidence>
<evidence type="ECO:0000256" key="1">
    <source>
        <dbReference type="ARBA" id="ARBA00001933"/>
    </source>
</evidence>
<dbReference type="InterPro" id="IPR004839">
    <property type="entry name" value="Aminotransferase_I/II_large"/>
</dbReference>
<dbReference type="GO" id="GO:0016746">
    <property type="term" value="F:acyltransferase activity"/>
    <property type="evidence" value="ECO:0007669"/>
    <property type="project" value="UniProtKB-KW"/>
</dbReference>
<dbReference type="OrthoDB" id="10263824at2759"/>
<organism evidence="7 8">
    <name type="scientific">Temnothorax curvispinosus</name>
    <dbReference type="NCBI Taxonomy" id="300111"/>
    <lineage>
        <taxon>Eukaryota</taxon>
        <taxon>Metazoa</taxon>
        <taxon>Ecdysozoa</taxon>
        <taxon>Arthropoda</taxon>
        <taxon>Hexapoda</taxon>
        <taxon>Insecta</taxon>
        <taxon>Pterygota</taxon>
        <taxon>Neoptera</taxon>
        <taxon>Endopterygota</taxon>
        <taxon>Hymenoptera</taxon>
        <taxon>Apocrita</taxon>
        <taxon>Aculeata</taxon>
        <taxon>Formicoidea</taxon>
        <taxon>Formicidae</taxon>
        <taxon>Myrmicinae</taxon>
        <taxon>Temnothorax</taxon>
    </lineage>
</organism>
<evidence type="ECO:0000313" key="7">
    <source>
        <dbReference type="Proteomes" id="UP000504618"/>
    </source>
</evidence>
<sequence>MMDLITDSTKFLDRLAGNTEHFRNAMTKAGVIVSGDNHPICPVMLGDAKLATTFADKMMEKGIYVIGFSYPVVPKDKARICVQISAAHSTEDIDRAVGAFIQIGKELA</sequence>
<accession>A0A6J1R6A1</accession>
<dbReference type="Proteomes" id="UP000504618">
    <property type="component" value="Unplaced"/>
</dbReference>
<protein>
    <submittedName>
        <fullName evidence="8">2-amino-3-ketobutyrate coenzyme A ligase, mitochondrial-like</fullName>
    </submittedName>
</protein>
<comment type="cofactor">
    <cofactor evidence="1">
        <name>pyridoxal 5'-phosphate</name>
        <dbReference type="ChEBI" id="CHEBI:597326"/>
    </cofactor>
</comment>
<evidence type="ECO:0000313" key="8">
    <source>
        <dbReference type="RefSeq" id="XP_024888385.1"/>
    </source>
</evidence>
<keyword evidence="3" id="KW-0808">Transferase</keyword>
<feature type="domain" description="Aminotransferase class I/classII large" evidence="6">
    <location>
        <begin position="12"/>
        <end position="99"/>
    </location>
</feature>
<dbReference type="Gene3D" id="3.90.1150.10">
    <property type="entry name" value="Aspartate Aminotransferase, domain 1"/>
    <property type="match status" value="1"/>
</dbReference>
<dbReference type="GO" id="GO:0005739">
    <property type="term" value="C:mitochondrion"/>
    <property type="evidence" value="ECO:0007669"/>
    <property type="project" value="TreeGrafter"/>
</dbReference>
<evidence type="ECO:0000256" key="2">
    <source>
        <dbReference type="ARBA" id="ARBA00008392"/>
    </source>
</evidence>
<dbReference type="RefSeq" id="XP_024888385.1">
    <property type="nucleotide sequence ID" value="XM_025032617.1"/>
</dbReference>
<dbReference type="FunFam" id="3.90.1150.10:FF:000004">
    <property type="entry name" value="2-amino-3-ketobutyrate coenzyme A ligase"/>
    <property type="match status" value="1"/>
</dbReference>
<evidence type="ECO:0000256" key="5">
    <source>
        <dbReference type="ARBA" id="ARBA00023315"/>
    </source>
</evidence>
<dbReference type="SUPFAM" id="SSF53383">
    <property type="entry name" value="PLP-dependent transferases"/>
    <property type="match status" value="1"/>
</dbReference>
<dbReference type="GO" id="GO:0030170">
    <property type="term" value="F:pyridoxal phosphate binding"/>
    <property type="evidence" value="ECO:0007669"/>
    <property type="project" value="InterPro"/>
</dbReference>
<reference evidence="8" key="1">
    <citation type="submission" date="2025-08" db="UniProtKB">
        <authorList>
            <consortium name="RefSeq"/>
        </authorList>
    </citation>
    <scope>IDENTIFICATION</scope>
    <source>
        <tissue evidence="8">Whole body</tissue>
    </source>
</reference>
<feature type="non-terminal residue" evidence="8">
    <location>
        <position position="108"/>
    </location>
</feature>